<dbReference type="SUPFAM" id="SSF51735">
    <property type="entry name" value="NAD(P)-binding Rossmann-fold domains"/>
    <property type="match status" value="1"/>
</dbReference>
<evidence type="ECO:0000256" key="3">
    <source>
        <dbReference type="SAM" id="MobiDB-lite"/>
    </source>
</evidence>
<dbReference type="PANTHER" id="PTHR43976:SF16">
    <property type="entry name" value="SHORT-CHAIN DEHYDROGENASE_REDUCTASE FAMILY PROTEIN"/>
    <property type="match status" value="1"/>
</dbReference>
<keyword evidence="2" id="KW-0560">Oxidoreductase</keyword>
<dbReference type="InterPro" id="IPR036291">
    <property type="entry name" value="NAD(P)-bd_dom_sf"/>
</dbReference>
<sequence length="129" mass="14123">MSTDHAVWFIAAGFSIYAMTKACASSLAESLRDELAPFQIRATTVEPGYFRTSFLNAGVMVNAGKRIEVYNDEATPTGQTRRKLLVVDNNIEPARRRRQRMQGSCRCADWNWASPRQGPPGEGGAGAGL</sequence>
<protein>
    <submittedName>
        <fullName evidence="4">NAD(P)-binding domain protein</fullName>
    </submittedName>
</protein>
<dbReference type="AlphaFoldDB" id="E9F9T6"/>
<name>E9F9T6_METRA</name>
<reference evidence="4 5" key="1">
    <citation type="journal article" date="2011" name="PLoS Genet.">
        <title>Genome sequencing and comparative transcriptomics of the model entomopathogenic fungi Metarhizium anisopliae and M. acridum.</title>
        <authorList>
            <person name="Gao Q."/>
            <person name="Jin K."/>
            <person name="Ying S.H."/>
            <person name="Zhang Y."/>
            <person name="Xiao G."/>
            <person name="Shang Y."/>
            <person name="Duan Z."/>
            <person name="Hu X."/>
            <person name="Xie X.Q."/>
            <person name="Zhou G."/>
            <person name="Peng G."/>
            <person name="Luo Z."/>
            <person name="Huang W."/>
            <person name="Wang B."/>
            <person name="Fang W."/>
            <person name="Wang S."/>
            <person name="Zhong Y."/>
            <person name="Ma L.J."/>
            <person name="St Leger R.J."/>
            <person name="Zhao G.P."/>
            <person name="Pei Y."/>
            <person name="Feng M.G."/>
            <person name="Xia Y."/>
            <person name="Wang C."/>
        </authorList>
    </citation>
    <scope>NUCLEOTIDE SEQUENCE [LARGE SCALE GENOMIC DNA]</scope>
    <source>
        <strain evidence="5">ARSEF 23 / ATCC MYA-3075</strain>
    </source>
</reference>
<dbReference type="EMBL" id="ADNJ02000006">
    <property type="protein sequence ID" value="EFY95579.1"/>
    <property type="molecule type" value="Genomic_DNA"/>
</dbReference>
<organism evidence="4 5">
    <name type="scientific">Metarhizium robertsii (strain ARSEF 23 / ATCC MYA-3075)</name>
    <name type="common">Metarhizium anisopliae (strain ARSEF 23)</name>
    <dbReference type="NCBI Taxonomy" id="655844"/>
    <lineage>
        <taxon>Eukaryota</taxon>
        <taxon>Fungi</taxon>
        <taxon>Dikarya</taxon>
        <taxon>Ascomycota</taxon>
        <taxon>Pezizomycotina</taxon>
        <taxon>Sordariomycetes</taxon>
        <taxon>Hypocreomycetidae</taxon>
        <taxon>Hypocreales</taxon>
        <taxon>Clavicipitaceae</taxon>
        <taxon>Metarhizium</taxon>
    </lineage>
</organism>
<feature type="region of interest" description="Disordered" evidence="3">
    <location>
        <begin position="109"/>
        <end position="129"/>
    </location>
</feature>
<comment type="caution">
    <text evidence="4">The sequence shown here is derived from an EMBL/GenBank/DDBJ whole genome shotgun (WGS) entry which is preliminary data.</text>
</comment>
<reference evidence="4 5" key="2">
    <citation type="journal article" date="2014" name="Proc. Natl. Acad. Sci. U.S.A.">
        <title>Trajectory and genomic determinants of fungal-pathogen speciation and host adaptation.</title>
        <authorList>
            <person name="Hu X."/>
            <person name="Xiao G."/>
            <person name="Zheng P."/>
            <person name="Shang Y."/>
            <person name="Su Y."/>
            <person name="Zhang X."/>
            <person name="Liu X."/>
            <person name="Zhan S."/>
            <person name="St Leger R.J."/>
            <person name="Wang C."/>
        </authorList>
    </citation>
    <scope>GENOME REANNOTATION</scope>
    <source>
        <strain evidence="5">ARSEF 23 / ATCC MYA-3075</strain>
    </source>
</reference>
<evidence type="ECO:0000256" key="2">
    <source>
        <dbReference type="ARBA" id="ARBA00023002"/>
    </source>
</evidence>
<dbReference type="GeneID" id="19263321"/>
<dbReference type="RefSeq" id="XP_007825224.1">
    <property type="nucleotide sequence ID" value="XM_007827033.1"/>
</dbReference>
<evidence type="ECO:0000313" key="5">
    <source>
        <dbReference type="Proteomes" id="UP000002498"/>
    </source>
</evidence>
<keyword evidence="5" id="KW-1185">Reference proteome</keyword>
<feature type="compositionally biased region" description="Gly residues" evidence="3">
    <location>
        <begin position="120"/>
        <end position="129"/>
    </location>
</feature>
<evidence type="ECO:0000313" key="4">
    <source>
        <dbReference type="EMBL" id="EFY95579.1"/>
    </source>
</evidence>
<dbReference type="Gene3D" id="3.40.50.720">
    <property type="entry name" value="NAD(P)-binding Rossmann-like Domain"/>
    <property type="match status" value="1"/>
</dbReference>
<dbReference type="KEGG" id="maj:MAA_09035"/>
<dbReference type="GO" id="GO:0016491">
    <property type="term" value="F:oxidoreductase activity"/>
    <property type="evidence" value="ECO:0007669"/>
    <property type="project" value="UniProtKB-KW"/>
</dbReference>
<evidence type="ECO:0000256" key="1">
    <source>
        <dbReference type="ARBA" id="ARBA00006484"/>
    </source>
</evidence>
<comment type="similarity">
    <text evidence="1">Belongs to the short-chain dehydrogenases/reductases (SDR) family.</text>
</comment>
<dbReference type="HOGENOM" id="CLU_1949334_0_0_1"/>
<dbReference type="PANTHER" id="PTHR43976">
    <property type="entry name" value="SHORT CHAIN DEHYDROGENASE"/>
    <property type="match status" value="1"/>
</dbReference>
<proteinExistence type="inferred from homology"/>
<dbReference type="Pfam" id="PF00106">
    <property type="entry name" value="adh_short"/>
    <property type="match status" value="1"/>
</dbReference>
<dbReference type="InterPro" id="IPR051911">
    <property type="entry name" value="SDR_oxidoreductase"/>
</dbReference>
<dbReference type="OrthoDB" id="1274115at2759"/>
<dbReference type="Proteomes" id="UP000002498">
    <property type="component" value="Unassembled WGS sequence"/>
</dbReference>
<accession>E9F9T6</accession>
<gene>
    <name evidence="4" type="ORF">MAA_09035</name>
</gene>
<dbReference type="InterPro" id="IPR002347">
    <property type="entry name" value="SDR_fam"/>
</dbReference>